<reference evidence="2 3" key="1">
    <citation type="journal article" date="2019" name="Commun. Biol.">
        <title>The bagworm genome reveals a unique fibroin gene that provides high tensile strength.</title>
        <authorList>
            <person name="Kono N."/>
            <person name="Nakamura H."/>
            <person name="Ohtoshi R."/>
            <person name="Tomita M."/>
            <person name="Numata K."/>
            <person name="Arakawa K."/>
        </authorList>
    </citation>
    <scope>NUCLEOTIDE SEQUENCE [LARGE SCALE GENOMIC DNA]</scope>
</reference>
<dbReference type="AlphaFoldDB" id="A0A4C2A7J2"/>
<accession>A0A4C2A7J2</accession>
<dbReference type="OrthoDB" id="2154311at2759"/>
<organism evidence="2 3">
    <name type="scientific">Eumeta variegata</name>
    <name type="common">Bagworm moth</name>
    <name type="synonym">Eumeta japonica</name>
    <dbReference type="NCBI Taxonomy" id="151549"/>
    <lineage>
        <taxon>Eukaryota</taxon>
        <taxon>Metazoa</taxon>
        <taxon>Ecdysozoa</taxon>
        <taxon>Arthropoda</taxon>
        <taxon>Hexapoda</taxon>
        <taxon>Insecta</taxon>
        <taxon>Pterygota</taxon>
        <taxon>Neoptera</taxon>
        <taxon>Endopterygota</taxon>
        <taxon>Lepidoptera</taxon>
        <taxon>Glossata</taxon>
        <taxon>Ditrysia</taxon>
        <taxon>Tineoidea</taxon>
        <taxon>Psychidae</taxon>
        <taxon>Oiketicinae</taxon>
        <taxon>Eumeta</taxon>
    </lineage>
</organism>
<evidence type="ECO:0000313" key="2">
    <source>
        <dbReference type="EMBL" id="GBP96120.1"/>
    </source>
</evidence>
<gene>
    <name evidence="2" type="ORF">EVAR_8583_1</name>
</gene>
<name>A0A4C2A7J2_EUMVA</name>
<feature type="region of interest" description="Disordered" evidence="1">
    <location>
        <begin position="407"/>
        <end position="427"/>
    </location>
</feature>
<feature type="region of interest" description="Disordered" evidence="1">
    <location>
        <begin position="634"/>
        <end position="653"/>
    </location>
</feature>
<sequence>MLVSESSSSLVNILQPSQSIESSRKSYTNISDLYNHCSDYNRTEERNETRGVDSHLVTAISDISDVTECSRFTLPVHPETELHKNRQDEGEVDKNIEDKAMFGIKNETTPAKNATRYNTDYCTHSKRYDKDLSQSDLKNKKALENCTNQMSLVNHIPETSVGFYPLKTTSNKEFIFFKDSLTEKINNDRDTLRLPDNIELGKSSDAVEGFVKNVTKDVTASCEYLITEITNEDSLDSQDNVTDTEKNLEFFNKDWKSNNEDHVFLKDFNEPSTSKGRKHYCIDVQCGSDIVIDMMSKLSSNNLNRITSESLTTLDSIQNISVHTERNVYETNSIKGRLRSTTRPVECGIKIKDTYYDTNYSEAAHKMGKGKETENANNSIKMRNDSMDCKIVNKDSIHYFFPEKANESSKGLTKDDSTKNTSEMKSERNIENADVIIRPTDNVFKCEKTNNNDVAQKLVETLTNGISDNCSTNSSINASIKLNVISSQVTLELIDNALMTKNVIKEISNTNISSKLPCHDHKELLSTEDIPVQDGWQKDAINTFSRRKHYANTLRTTRQRRAIKGQSSVLKSTTHEKALSKEKTEVKSIISHKTSRITKVNSVLMKQNINDIVSNGLEIDKNLASNLRPRLTDLANRHPGVKSCSPTKKLSPISLPRKPKKILSMETLHDQEDTVDLNITLAIERVKYAIQTACPREAKKKKDESEKTAAKFDLVTIANNNAMIDEIVHSIRNKVNESVLEDDIDKICDSVNETKNPTTRSLSNETVVSRSVTRKVSMVPSVKGTKVENAGTPPTDDHMSMSQTPDISYSMMFSEKNVRIQSSGTTVSKISEYYLADTEFVNLQKSESKISDVAIVKNIFERQAEASKNVPVGNLALQVFSGYSVNEPGMVPNIGDSGNCVHLADSGINSVVDSNARRANLTKLIFDPDSALDLHPDSALYSNAFGSAVTELSARRPIIVEWERDARHSAGLSPR</sequence>
<keyword evidence="3" id="KW-1185">Reference proteome</keyword>
<evidence type="ECO:0000313" key="3">
    <source>
        <dbReference type="Proteomes" id="UP000299102"/>
    </source>
</evidence>
<dbReference type="Proteomes" id="UP000299102">
    <property type="component" value="Unassembled WGS sequence"/>
</dbReference>
<comment type="caution">
    <text evidence="2">The sequence shown here is derived from an EMBL/GenBank/DDBJ whole genome shotgun (WGS) entry which is preliminary data.</text>
</comment>
<dbReference type="EMBL" id="BGZK01002738">
    <property type="protein sequence ID" value="GBP96120.1"/>
    <property type="molecule type" value="Genomic_DNA"/>
</dbReference>
<proteinExistence type="predicted"/>
<protein>
    <submittedName>
        <fullName evidence="2">Uncharacterized protein</fullName>
    </submittedName>
</protein>
<evidence type="ECO:0000256" key="1">
    <source>
        <dbReference type="SAM" id="MobiDB-lite"/>
    </source>
</evidence>